<protein>
    <recommendedName>
        <fullName evidence="1">F-box domain-containing protein</fullName>
    </recommendedName>
</protein>
<accession>V2XS54</accession>
<keyword evidence="3" id="KW-1185">Reference proteome</keyword>
<dbReference type="SUPFAM" id="SSF81383">
    <property type="entry name" value="F-box domain"/>
    <property type="match status" value="1"/>
</dbReference>
<proteinExistence type="predicted"/>
<dbReference type="OrthoDB" id="2269034at2759"/>
<sequence length="519" mass="58104">MHLIMENASKHTDLLDDRTTPRSSSDRLSTTQNLRDVERLLEDCISATAELFFDFDKLAKNAEKCESSLGPIGSVPPELLCSIFELLCEKNELHPFIPCPAFTVSAVCHRWRQIALATPEMWTSIHINLSQWEDGHQGLHRITRMFMDRSKMSALQIKLYGNSDVDFDPVGPTLETLAKNSSRWSHIDLSGAPALIMRNEIFEAVRGNLPRLKYLSLPSEDVLELPHDLFADAPALCSVSYSPNNGDRLPMTFPFSRLTFMELRHSYSHDAVLPLQRCPMLEILELFSIGGYSFDSAVDFQVPRVNVPHVTALKVTVKEHGDILFTFAHLLLPQVSSIEISADLDIDYDESIWEDTDNMREIRAFFDESSCVVTSLHLHRLPISDTQLINLLAFTPMIHTLYVGDLGQADYDSKGITFRIANRTVTSAFLQYVTTKDDSSIAMPRLATLAVEAWLHDFDAGGLMEAVSSRSRRNPDCTSATLRSVEVTLRGEGDLPSKFMMPDSVKDAGVPVNISLVAI</sequence>
<dbReference type="PANTHER" id="PTHR38926:SF5">
    <property type="entry name" value="F-BOX AND LEUCINE-RICH REPEAT PROTEIN 6"/>
    <property type="match status" value="1"/>
</dbReference>
<comment type="caution">
    <text evidence="2">The sequence shown here is derived from an EMBL/GenBank/DDBJ whole genome shotgun (WGS) entry which is preliminary data.</text>
</comment>
<dbReference type="AlphaFoldDB" id="V2XS54"/>
<dbReference type="PANTHER" id="PTHR38926">
    <property type="entry name" value="F-BOX DOMAIN CONTAINING PROTEIN, EXPRESSED"/>
    <property type="match status" value="1"/>
</dbReference>
<evidence type="ECO:0000313" key="3">
    <source>
        <dbReference type="Proteomes" id="UP000017559"/>
    </source>
</evidence>
<dbReference type="Pfam" id="PF12937">
    <property type="entry name" value="F-box-like"/>
    <property type="match status" value="1"/>
</dbReference>
<gene>
    <name evidence="2" type="ORF">Moror_3813</name>
</gene>
<evidence type="ECO:0000259" key="1">
    <source>
        <dbReference type="Pfam" id="PF12937"/>
    </source>
</evidence>
<dbReference type="Proteomes" id="UP000017559">
    <property type="component" value="Unassembled WGS sequence"/>
</dbReference>
<reference evidence="2 3" key="1">
    <citation type="journal article" date="2014" name="BMC Genomics">
        <title>Genome and secretome analysis of the hemibiotrophic fungal pathogen, Moniliophthora roreri, which causes frosty pod rot disease of cacao: mechanisms of the biotrophic and necrotrophic phases.</title>
        <authorList>
            <person name="Meinhardt L.W."/>
            <person name="Costa G.G.L."/>
            <person name="Thomazella D.P.T."/>
            <person name="Teixeira P.J.P.L."/>
            <person name="Carazzolle M.F."/>
            <person name="Schuster S.C."/>
            <person name="Carlson J.E."/>
            <person name="Guiltinan M.J."/>
            <person name="Mieczkowski P."/>
            <person name="Farmer A."/>
            <person name="Ramaraj T."/>
            <person name="Crozier J."/>
            <person name="Davis R.E."/>
            <person name="Shao J."/>
            <person name="Melnick R.L."/>
            <person name="Pereira G.A.G."/>
            <person name="Bailey B.A."/>
        </authorList>
    </citation>
    <scope>NUCLEOTIDE SEQUENCE [LARGE SCALE GENOMIC DNA]</scope>
    <source>
        <strain evidence="2 3">MCA 2997</strain>
    </source>
</reference>
<dbReference type="InterPro" id="IPR001810">
    <property type="entry name" value="F-box_dom"/>
</dbReference>
<dbReference type="KEGG" id="mrr:Moror_3813"/>
<evidence type="ECO:0000313" key="2">
    <source>
        <dbReference type="EMBL" id="ESK95375.1"/>
    </source>
</evidence>
<dbReference type="HOGENOM" id="CLU_018544_12_1_1"/>
<dbReference type="Gene3D" id="1.20.1280.50">
    <property type="match status" value="1"/>
</dbReference>
<feature type="domain" description="F-box" evidence="1">
    <location>
        <begin position="73"/>
        <end position="127"/>
    </location>
</feature>
<dbReference type="InterPro" id="IPR036047">
    <property type="entry name" value="F-box-like_dom_sf"/>
</dbReference>
<dbReference type="SUPFAM" id="SSF52058">
    <property type="entry name" value="L domain-like"/>
    <property type="match status" value="1"/>
</dbReference>
<organism evidence="2 3">
    <name type="scientific">Moniliophthora roreri (strain MCA 2997)</name>
    <name type="common">Cocoa frosty pod rot fungus</name>
    <name type="synonym">Crinipellis roreri</name>
    <dbReference type="NCBI Taxonomy" id="1381753"/>
    <lineage>
        <taxon>Eukaryota</taxon>
        <taxon>Fungi</taxon>
        <taxon>Dikarya</taxon>
        <taxon>Basidiomycota</taxon>
        <taxon>Agaricomycotina</taxon>
        <taxon>Agaricomycetes</taxon>
        <taxon>Agaricomycetidae</taxon>
        <taxon>Agaricales</taxon>
        <taxon>Marasmiineae</taxon>
        <taxon>Marasmiaceae</taxon>
        <taxon>Moniliophthora</taxon>
    </lineage>
</organism>
<dbReference type="EMBL" id="AWSO01000083">
    <property type="protein sequence ID" value="ESK95375.1"/>
    <property type="molecule type" value="Genomic_DNA"/>
</dbReference>
<name>V2XS54_MONRO</name>